<accession>A0A9P5U1R3</accession>
<evidence type="ECO:0000256" key="1">
    <source>
        <dbReference type="SAM" id="MobiDB-lite"/>
    </source>
</evidence>
<comment type="caution">
    <text evidence="2">The sequence shown here is derived from an EMBL/GenBank/DDBJ whole genome shotgun (WGS) entry which is preliminary data.</text>
</comment>
<feature type="region of interest" description="Disordered" evidence="1">
    <location>
        <begin position="184"/>
        <end position="232"/>
    </location>
</feature>
<name>A0A9P5U1R3_9AGAR</name>
<proteinExistence type="predicted"/>
<evidence type="ECO:0000313" key="2">
    <source>
        <dbReference type="EMBL" id="KAF9062732.1"/>
    </source>
</evidence>
<organism evidence="2 3">
    <name type="scientific">Rhodocollybia butyracea</name>
    <dbReference type="NCBI Taxonomy" id="206335"/>
    <lineage>
        <taxon>Eukaryota</taxon>
        <taxon>Fungi</taxon>
        <taxon>Dikarya</taxon>
        <taxon>Basidiomycota</taxon>
        <taxon>Agaricomycotina</taxon>
        <taxon>Agaricomycetes</taxon>
        <taxon>Agaricomycetidae</taxon>
        <taxon>Agaricales</taxon>
        <taxon>Marasmiineae</taxon>
        <taxon>Omphalotaceae</taxon>
        <taxon>Rhodocollybia</taxon>
    </lineage>
</organism>
<dbReference type="OrthoDB" id="5420143at2759"/>
<dbReference type="AlphaFoldDB" id="A0A9P5U1R3"/>
<dbReference type="Proteomes" id="UP000772434">
    <property type="component" value="Unassembled WGS sequence"/>
</dbReference>
<reference evidence="2" key="1">
    <citation type="submission" date="2020-11" db="EMBL/GenBank/DDBJ databases">
        <authorList>
            <consortium name="DOE Joint Genome Institute"/>
            <person name="Ahrendt S."/>
            <person name="Riley R."/>
            <person name="Andreopoulos W."/>
            <person name="Labutti K."/>
            <person name="Pangilinan J."/>
            <person name="Ruiz-Duenas F.J."/>
            <person name="Barrasa J.M."/>
            <person name="Sanchez-Garcia M."/>
            <person name="Camarero S."/>
            <person name="Miyauchi S."/>
            <person name="Serrano A."/>
            <person name="Linde D."/>
            <person name="Babiker R."/>
            <person name="Drula E."/>
            <person name="Ayuso-Fernandez I."/>
            <person name="Pacheco R."/>
            <person name="Padilla G."/>
            <person name="Ferreira P."/>
            <person name="Barriuso J."/>
            <person name="Kellner H."/>
            <person name="Castanera R."/>
            <person name="Alfaro M."/>
            <person name="Ramirez L."/>
            <person name="Pisabarro A.G."/>
            <person name="Kuo A."/>
            <person name="Tritt A."/>
            <person name="Lipzen A."/>
            <person name="He G."/>
            <person name="Yan M."/>
            <person name="Ng V."/>
            <person name="Cullen D."/>
            <person name="Martin F."/>
            <person name="Rosso M.-N."/>
            <person name="Henrissat B."/>
            <person name="Hibbett D."/>
            <person name="Martinez A.T."/>
            <person name="Grigoriev I.V."/>
        </authorList>
    </citation>
    <scope>NUCLEOTIDE SEQUENCE</scope>
    <source>
        <strain evidence="2">AH 40177</strain>
    </source>
</reference>
<sequence length="263" mass="26845">MKRRGPKFSRFVTPRPNHFALSYTINIRRLLKIFLLEYFSSSRPSFPAFLHSSLTNLEMFAKLCVVAAAIPLALGLTLNAPPANVTSGLVTVISWSATSTDSSFTLELFHPSFNNALALANNVDPSLGNITVEMPIVPADSGYTLEAVNIGNISDIFSTSPSFSIAQTPSTSVTATLSTTFTDSATTSGGAATTTPTSPGSTSSPGTGSTGSGSSSNTATSASTSASSGSFNGSGNGAMSIKSGNVGSFVAILAAIAGATMFL</sequence>
<gene>
    <name evidence="2" type="ORF">BDP27DRAFT_1336250</name>
</gene>
<protein>
    <recommendedName>
        <fullName evidence="4">Extracellular conserved serine-rich protein</fullName>
    </recommendedName>
</protein>
<keyword evidence="3" id="KW-1185">Reference proteome</keyword>
<evidence type="ECO:0008006" key="4">
    <source>
        <dbReference type="Google" id="ProtNLM"/>
    </source>
</evidence>
<evidence type="ECO:0000313" key="3">
    <source>
        <dbReference type="Proteomes" id="UP000772434"/>
    </source>
</evidence>
<dbReference type="EMBL" id="JADNRY010000164">
    <property type="protein sequence ID" value="KAF9062732.1"/>
    <property type="molecule type" value="Genomic_DNA"/>
</dbReference>